<feature type="transmembrane region" description="Helical" evidence="12">
    <location>
        <begin position="2284"/>
        <end position="2317"/>
    </location>
</feature>
<dbReference type="CDD" id="cd03244">
    <property type="entry name" value="ABCC_MRP_domain2"/>
    <property type="match status" value="2"/>
</dbReference>
<keyword evidence="16" id="KW-1185">Reference proteome</keyword>
<feature type="domain" description="ABC transporter" evidence="13">
    <location>
        <begin position="982"/>
        <end position="1216"/>
    </location>
</feature>
<feature type="transmembrane region" description="Helical" evidence="12">
    <location>
        <begin position="2203"/>
        <end position="2224"/>
    </location>
</feature>
<dbReference type="GO" id="GO:0005886">
    <property type="term" value="C:plasma membrane"/>
    <property type="evidence" value="ECO:0007669"/>
    <property type="project" value="TreeGrafter"/>
</dbReference>
<evidence type="ECO:0000313" key="16">
    <source>
        <dbReference type="Proteomes" id="UP000011518"/>
    </source>
</evidence>
<dbReference type="SUPFAM" id="SSF90123">
    <property type="entry name" value="ABC transporter transmembrane region"/>
    <property type="match status" value="4"/>
</dbReference>
<feature type="transmembrane region" description="Helical" evidence="12">
    <location>
        <begin position="1358"/>
        <end position="1383"/>
    </location>
</feature>
<comment type="subcellular location">
    <subcellularLocation>
        <location evidence="1">Endomembrane system</location>
        <topology evidence="1">Multi-pass membrane protein</topology>
    </subcellularLocation>
</comment>
<feature type="transmembrane region" description="Helical" evidence="12">
    <location>
        <begin position="248"/>
        <end position="281"/>
    </location>
</feature>
<dbReference type="PANTHER" id="PTHR24223:SF10">
    <property type="entry name" value="ATP-BINDING CASSETTE SUB-FAMILY C MEMBER 12"/>
    <property type="match status" value="1"/>
</dbReference>
<dbReference type="FunCoup" id="L9KAS3">
    <property type="interactions" value="197"/>
</dbReference>
<dbReference type="GO" id="GO:0008514">
    <property type="term" value="F:organic anion transmembrane transporter activity"/>
    <property type="evidence" value="ECO:0007669"/>
    <property type="project" value="TreeGrafter"/>
</dbReference>
<dbReference type="FunFam" id="3.40.50.300:FF:000997">
    <property type="entry name" value="Multidrug resistance-associated protein 1"/>
    <property type="match status" value="1"/>
</dbReference>
<evidence type="ECO:0000256" key="3">
    <source>
        <dbReference type="ARBA" id="ARBA00022448"/>
    </source>
</evidence>
<organism evidence="15 16">
    <name type="scientific">Tupaia chinensis</name>
    <name type="common">Chinese tree shrew</name>
    <name type="synonym">Tupaia belangeri chinensis</name>
    <dbReference type="NCBI Taxonomy" id="246437"/>
    <lineage>
        <taxon>Eukaryota</taxon>
        <taxon>Metazoa</taxon>
        <taxon>Chordata</taxon>
        <taxon>Craniata</taxon>
        <taxon>Vertebrata</taxon>
        <taxon>Euteleostomi</taxon>
        <taxon>Mammalia</taxon>
        <taxon>Eutheria</taxon>
        <taxon>Euarchontoglires</taxon>
        <taxon>Scandentia</taxon>
        <taxon>Tupaiidae</taxon>
        <taxon>Tupaia</taxon>
    </lineage>
</organism>
<dbReference type="GO" id="GO:0016887">
    <property type="term" value="F:ATP hydrolysis activity"/>
    <property type="evidence" value="ECO:0007669"/>
    <property type="project" value="InterPro"/>
</dbReference>
<dbReference type="InterPro" id="IPR036640">
    <property type="entry name" value="ABC1_TM_sf"/>
</dbReference>
<evidence type="ECO:0000256" key="9">
    <source>
        <dbReference type="ARBA" id="ARBA00023136"/>
    </source>
</evidence>
<reference evidence="16" key="2">
    <citation type="journal article" date="2013" name="Nat. Commun.">
        <title>Genome of the Chinese tree shrew.</title>
        <authorList>
            <person name="Fan Y."/>
            <person name="Huang Z.Y."/>
            <person name="Cao C.C."/>
            <person name="Chen C.S."/>
            <person name="Chen Y.X."/>
            <person name="Fan D.D."/>
            <person name="He J."/>
            <person name="Hou H.L."/>
            <person name="Hu L."/>
            <person name="Hu X.T."/>
            <person name="Jiang X.T."/>
            <person name="Lai R."/>
            <person name="Lang Y.S."/>
            <person name="Liang B."/>
            <person name="Liao S.G."/>
            <person name="Mu D."/>
            <person name="Ma Y.Y."/>
            <person name="Niu Y.Y."/>
            <person name="Sun X.Q."/>
            <person name="Xia J.Q."/>
            <person name="Xiao J."/>
            <person name="Xiong Z.Q."/>
            <person name="Xu L."/>
            <person name="Yang L."/>
            <person name="Zhang Y."/>
            <person name="Zhao W."/>
            <person name="Zhao X.D."/>
            <person name="Zheng Y.T."/>
            <person name="Zhou J.M."/>
            <person name="Zhu Y.B."/>
            <person name="Zhang G.J."/>
            <person name="Wang J."/>
            <person name="Yao Y.G."/>
        </authorList>
    </citation>
    <scope>NUCLEOTIDE SEQUENCE [LARGE SCALE GENOMIC DNA]</scope>
</reference>
<reference evidence="16" key="1">
    <citation type="submission" date="2012-07" db="EMBL/GenBank/DDBJ databases">
        <title>Genome of the Chinese tree shrew, a rising model animal genetically related to primates.</title>
        <authorList>
            <person name="Zhang G."/>
            <person name="Fan Y."/>
            <person name="Yao Y."/>
            <person name="Huang Z."/>
        </authorList>
    </citation>
    <scope>NUCLEOTIDE SEQUENCE [LARGE SCALE GENOMIC DNA]</scope>
</reference>
<dbReference type="Gene3D" id="1.20.1560.10">
    <property type="entry name" value="ABC transporter type 1, transmembrane domain"/>
    <property type="match status" value="4"/>
</dbReference>
<keyword evidence="7 15" id="KW-0067">ATP-binding</keyword>
<dbReference type="InterPro" id="IPR003593">
    <property type="entry name" value="AAA+_ATPase"/>
</dbReference>
<feature type="transmembrane region" description="Helical" evidence="12">
    <location>
        <begin position="1545"/>
        <end position="1565"/>
    </location>
</feature>
<feature type="domain" description="ABC transmembrane type-1" evidence="14">
    <location>
        <begin position="173"/>
        <end position="311"/>
    </location>
</feature>
<feature type="transmembrane region" description="Helical" evidence="12">
    <location>
        <begin position="2140"/>
        <end position="2161"/>
    </location>
</feature>
<dbReference type="FunFam" id="3.40.50.300:FF:000074">
    <property type="entry name" value="Multidrug resistance-associated protein 5 isoform 1"/>
    <property type="match status" value="2"/>
</dbReference>
<dbReference type="eggNOG" id="KOG0054">
    <property type="taxonomic scope" value="Eukaryota"/>
</dbReference>
<feature type="compositionally biased region" description="Basic and acidic residues" evidence="11">
    <location>
        <begin position="2092"/>
        <end position="2101"/>
    </location>
</feature>
<evidence type="ECO:0000259" key="14">
    <source>
        <dbReference type="PROSITE" id="PS50929"/>
    </source>
</evidence>
<dbReference type="Proteomes" id="UP000011518">
    <property type="component" value="Unassembled WGS sequence"/>
</dbReference>
<dbReference type="Gene3D" id="3.40.50.300">
    <property type="entry name" value="P-loop containing nucleotide triphosphate hydrolases"/>
    <property type="match status" value="5"/>
</dbReference>
<evidence type="ECO:0000256" key="4">
    <source>
        <dbReference type="ARBA" id="ARBA00022692"/>
    </source>
</evidence>
<feature type="transmembrane region" description="Helical" evidence="12">
    <location>
        <begin position="802"/>
        <end position="818"/>
    </location>
</feature>
<dbReference type="CDD" id="cd18599">
    <property type="entry name" value="ABC_6TM_MRP5_8_9_D2"/>
    <property type="match status" value="2"/>
</dbReference>
<feature type="compositionally biased region" description="Polar residues" evidence="11">
    <location>
        <begin position="672"/>
        <end position="690"/>
    </location>
</feature>
<dbReference type="PROSITE" id="PS50929">
    <property type="entry name" value="ABC_TM1F"/>
    <property type="match status" value="4"/>
</dbReference>
<feature type="transmembrane region" description="Helical" evidence="12">
    <location>
        <begin position="1324"/>
        <end position="1346"/>
    </location>
</feature>
<comment type="similarity">
    <text evidence="2">Belongs to the ABC transporter superfamily. ABCC family. Conjugate transporter (TC 3.A.1.208) subfamily.</text>
</comment>
<dbReference type="GO" id="GO:0015216">
    <property type="term" value="F:purine nucleotide transmembrane transporter activity"/>
    <property type="evidence" value="ECO:0007669"/>
    <property type="project" value="TreeGrafter"/>
</dbReference>
<dbReference type="CDD" id="cd03250">
    <property type="entry name" value="ABCC_MRP_domain1"/>
    <property type="match status" value="1"/>
</dbReference>
<evidence type="ECO:0000256" key="2">
    <source>
        <dbReference type="ARBA" id="ARBA00009726"/>
    </source>
</evidence>
<keyword evidence="9 12" id="KW-0472">Membrane</keyword>
<evidence type="ECO:0000256" key="5">
    <source>
        <dbReference type="ARBA" id="ARBA00022737"/>
    </source>
</evidence>
<dbReference type="InterPro" id="IPR027417">
    <property type="entry name" value="P-loop_NTPase"/>
</dbReference>
<feature type="transmembrane region" description="Helical" evidence="12">
    <location>
        <begin position="705"/>
        <end position="725"/>
    </location>
</feature>
<dbReference type="GO" id="GO:0012505">
    <property type="term" value="C:endomembrane system"/>
    <property type="evidence" value="ECO:0007669"/>
    <property type="project" value="UniProtKB-SubCell"/>
</dbReference>
<feature type="transmembrane region" description="Helical" evidence="12">
    <location>
        <begin position="1460"/>
        <end position="1478"/>
    </location>
</feature>
<feature type="region of interest" description="Disordered" evidence="11">
    <location>
        <begin position="670"/>
        <end position="690"/>
    </location>
</feature>
<dbReference type="FunFam" id="1.20.1560.10:FF:000012">
    <property type="entry name" value="ATP binding cassette subfamily C member 5"/>
    <property type="match status" value="1"/>
</dbReference>
<dbReference type="SMART" id="SM00382">
    <property type="entry name" value="AAA"/>
    <property type="match status" value="4"/>
</dbReference>
<evidence type="ECO:0000256" key="8">
    <source>
        <dbReference type="ARBA" id="ARBA00022989"/>
    </source>
</evidence>
<evidence type="ECO:0000313" key="15">
    <source>
        <dbReference type="EMBL" id="ELW59753.1"/>
    </source>
</evidence>
<dbReference type="PANTHER" id="PTHR24223">
    <property type="entry name" value="ATP-BINDING CASSETTE SUB-FAMILY C"/>
    <property type="match status" value="1"/>
</dbReference>
<keyword evidence="3" id="KW-0813">Transport</keyword>
<feature type="domain" description="ABC transporter" evidence="13">
    <location>
        <begin position="446"/>
        <end position="680"/>
    </location>
</feature>
<evidence type="ECO:0000256" key="12">
    <source>
        <dbReference type="SAM" id="Phobius"/>
    </source>
</evidence>
<proteinExistence type="inferred from homology"/>
<evidence type="ECO:0000256" key="6">
    <source>
        <dbReference type="ARBA" id="ARBA00022741"/>
    </source>
</evidence>
<keyword evidence="6" id="KW-0547">Nucleotide-binding</keyword>
<evidence type="ECO:0000256" key="11">
    <source>
        <dbReference type="SAM" id="MobiDB-lite"/>
    </source>
</evidence>
<feature type="transmembrane region" description="Helical" evidence="12">
    <location>
        <begin position="893"/>
        <end position="917"/>
    </location>
</feature>
<evidence type="ECO:0000256" key="1">
    <source>
        <dbReference type="ARBA" id="ARBA00004127"/>
    </source>
</evidence>
<accession>L9KAS3</accession>
<dbReference type="Pfam" id="PF00005">
    <property type="entry name" value="ABC_tran"/>
    <property type="match status" value="4"/>
</dbReference>
<dbReference type="PROSITE" id="PS00211">
    <property type="entry name" value="ABC_TRANSPORTER_1"/>
    <property type="match status" value="4"/>
</dbReference>
<sequence>MTKRKSYWIPDNSGGLVNLGIDLGDDEVSGLSYKTYTVKDSPCSQWERKPETPGSVNVRHGGKYSAAWRTMIPFRPKPKFPAPNPLDNAGLFSYLTLSWLTPLMIQGLQNRLDESTIPLLSVNDASTKNATRLRRLWEEEVSRHGIDKASVPRVMVKFQRTRMIFYVLLGCCFCIASVLGPCVKSVSLCSTWILNQRTGIRFRSAVATFAFEKLIQFKSLTHISTGEAISFFTSDVNYLFEGVYYGPMVSLACISLITCSIAAYLILGPTALIASLCYLLIFPVEAFLTKMAVKIQDHTSKVSDQRIRVTNLRRKERKLLEKSGFIQSLTTAVLFIIPTVSTIVMVLIHTFLKLKLTASLAFTTVASLNPLRLSVFFVPFSVKGLTNSQSAVERFKKFFLQESPVIYVQELQDPSKAVVLEDATLSWRQTCPGIVNGALELERNGHHSDGMTKAQPPLGALRPEDKGDSLGPELHKINLVVSKGMLLGVCGNTGSGKSSLLSAILGEMHLLEGSVGVHGSLAYVPQQAWIIGGSVRENILMGNQYDKARYLKVLHCCSLNHDLEILPFGDMTEIGERGINLSGGQKQRISMARAVYSNRQIYLLDDPLSAVDAHVGKHIFEECIKKILQGKTVVLVTHQLQNMLQDTAELAEKTQGADQTHATLQEELLNENAGNDTNNSSLESNETTADPGTILDNPQLPFYQLVYGLSAVLLICVGVCSSGTFTKVTRKASTALHNRLFKKVFRCPMSFFDTTPIGRLLNCFAGDLDELDQLLPIVAEQFLLLFLTVIAVLLIVSVVTPYILLMGVVILLICLIFYRLFKRAINVFKRLENYSRSPFFSHILTSLHGLSSIHVYGKSEEFINQFKRLTDAHNNYLLLFLSSTRWVSLRMEIMTNLVTLAVALFVAFGISSAPYSYKAMAISLVLQLASNFQATARIGSETEAHFTAAERMLQYMKMCVSEAPLHIEGTNCLHGWPQHGEITFQDYQMKYRDNTPIILHGLNLTIHGQEVVGIVGRTGSGKSSLGVALFRLVEPTAGRILIDGVDICSIGLEDLRSKISVIPQDPVLLSGTIRFNLDPFHCYTDEQIWDVLERTFLTNTISKLPKGLHAEVVENGENFSVGERQLLCIARALLRSSKIIFIDEATASIDLETDLLIQRTIREALQGCTVLIIAHRITTVLNCDRILVMNNGKATIKMVGEGAYLISDLDRRGQRRSFSERYDPSLKTMIPVRPYARLASNPVDDAGLLSFATFSWLTPMMIRGYKHTLTEDNLPPLSPYDSSDTNAKRFRILWDKEVERVGPEKASLGRVVWKFQRTRVLMDILANILCIIMAAIGPTVLIHQILQHTENTSGKVWVGVSLCLALFATEFTKVLFWALAWAINYRTAIRLKVALSTLVFEHLVSFKTLTHISVGEVLNVLSSDSYSLFEAALFCPLPATIPILLIICAVYAFFILGPTALIGISVYVIFIPIQMFMAKLNSAFRRSAISMTDKRVQTMNEFLTCIKLIKMYAWEKSFMNTIRDVRRRERKLLEKAGFIQSGNSALAPIVSTIAIVLTFTCHILLRRKLTAPVAFSVIAMFNVMKFSIAILPFSVKAVAEANVSLKRMKKILIYKRPPSYITHPEDPDTVLFLAKATLTWEEEASKKNDLRKMQNQKRYFFKKRMPVETYSKWSPSAQGFVGPEEPSGIPTSVLHNISFVLTKGKVLGICGNVGSGKSSLIAALLGQTLSLLAGIGRHVGSQQEGHYLTSSSLALTFHTRKLRYQHTVRVCGLRKDLSSLPYGDLTECMGQTMEHISSGVERMGASMGFGLQCMAPPIVCVGQIIDHMGSGMEHMGPAFERMGLSMECMAPAGMGAGLEHMGPVMDQMATGLEHMGTNNLECMGLELLSTNSFEHMGLEHMGTNSLELMGPAMGPALGTGIEQMGLEIGAGGGASFDCVVEMERGNFGVGERGLNLSGGQRQRINLARAVYSNRQLYLLDDPLSAVDAHVGKQIFEECIKKMLRGKTIVLVTHQLQFLESCDEVILLEDGEICEKGTHKELMEERGCYAKLIHNLRGLQFKDPEHIYNAAMVEALMESPAGRDEDAVLAPGNEKDEGKESETDSEFVETKVPVHQLVQTESPREGTVTWKTYHTYIKASGGYLLSLFTVSLFLLMIGSSAFSNCWLGFWLDKGSQITCEPQGNKTMCEIGSVLVDTRKHMYQWVYAASMVFVLVFGICKGLTFTKTTLMASSSMHDRVFDKILKSPMSFFDTTPTGRLMNRFSKDMDELDVRLPFHAENFLQQFFMVVFILVILAAVFPAVLLVLVGLAVGFFILLRIFHRGVQELKKVENISRSPWFSHITSSIQGLGIIHAYDKKEDCINKFKMLNDENSSHLLYFNCALRWFALRMDVLMNIVTFIVALLVTLSFSSISASSKGLSLSYIIQLSGLLQVCVRTGTETQAKFTSVELLREYISTCVPECTDPLKEGTCPKDWPSRGEITFRDYQMRYRDNTPLVLDGLNLHIQSGETVGIVGRTGSGKSSLGMALFRLVEPASGTIFIDEVDICTVGLEDLRTKLTVIPQDPILFVGTVRYNLDPFESHTDEMLWQVLERTFMRDTIMKLPEKLQAEVTENGENFSVGERQLLCMARALLRNSKIILLDEATASMDSKTDTLVQSTIKDAFKGCTVLTIAHRLNTVLNCDRVLVMENGKVIEFDKPEVLAEKPDSAFAMLLAAEVGL</sequence>
<feature type="transmembrane region" description="Helical" evidence="12">
    <location>
        <begin position="2391"/>
        <end position="2411"/>
    </location>
</feature>
<dbReference type="CDD" id="cd18592">
    <property type="entry name" value="ABC_6TM_MRP5_8_9_D1"/>
    <property type="match status" value="1"/>
</dbReference>
<keyword evidence="10" id="KW-0325">Glycoprotein</keyword>
<dbReference type="FunFam" id="1.20.1560.10:FF:000015">
    <property type="entry name" value="multidrug resistance-associated protein 5 isoform X1"/>
    <property type="match status" value="2"/>
</dbReference>
<dbReference type="SUPFAM" id="SSF52540">
    <property type="entry name" value="P-loop containing nucleoside triphosphate hydrolases"/>
    <property type="match status" value="4"/>
</dbReference>
<evidence type="ECO:0000256" key="7">
    <source>
        <dbReference type="ARBA" id="ARBA00022840"/>
    </source>
</evidence>
<dbReference type="Pfam" id="PF00664">
    <property type="entry name" value="ABC_membrane"/>
    <property type="match status" value="4"/>
</dbReference>
<feature type="domain" description="ABC transmembrane type-1" evidence="14">
    <location>
        <begin position="2146"/>
        <end position="2442"/>
    </location>
</feature>
<feature type="region of interest" description="Disordered" evidence="11">
    <location>
        <begin position="2084"/>
        <end position="2105"/>
    </location>
</feature>
<feature type="transmembrane region" description="Helical" evidence="12">
    <location>
        <begin position="774"/>
        <end position="796"/>
    </location>
</feature>
<feature type="domain" description="ABC transmembrane type-1" evidence="14">
    <location>
        <begin position="1324"/>
        <end position="1600"/>
    </location>
</feature>
<dbReference type="InParanoid" id="L9KAS3"/>
<feature type="domain" description="ABC transporter" evidence="13">
    <location>
        <begin position="2480"/>
        <end position="2714"/>
    </location>
</feature>
<protein>
    <submittedName>
        <fullName evidence="15">ATP-binding cassette sub-family C member 11</fullName>
    </submittedName>
</protein>
<dbReference type="PROSITE" id="PS50893">
    <property type="entry name" value="ABC_TRANSPORTER_2"/>
    <property type="match status" value="4"/>
</dbReference>
<dbReference type="InterPro" id="IPR017871">
    <property type="entry name" value="ABC_transporter-like_CS"/>
</dbReference>
<keyword evidence="8 12" id="KW-1133">Transmembrane helix</keyword>
<evidence type="ECO:0000256" key="10">
    <source>
        <dbReference type="ARBA" id="ARBA00023180"/>
    </source>
</evidence>
<feature type="transmembrane region" description="Helical" evidence="12">
    <location>
        <begin position="163"/>
        <end position="180"/>
    </location>
</feature>
<keyword evidence="4 12" id="KW-0812">Transmembrane</keyword>
<dbReference type="GO" id="GO:0140359">
    <property type="term" value="F:ABC-type transporter activity"/>
    <property type="evidence" value="ECO:0007669"/>
    <property type="project" value="InterPro"/>
</dbReference>
<keyword evidence="5" id="KW-0677">Repeat</keyword>
<feature type="transmembrane region" description="Helical" evidence="12">
    <location>
        <begin position="324"/>
        <end position="352"/>
    </location>
</feature>
<dbReference type="EMBL" id="KB320891">
    <property type="protein sequence ID" value="ELW59753.1"/>
    <property type="molecule type" value="Genomic_DNA"/>
</dbReference>
<dbReference type="GO" id="GO:0005524">
    <property type="term" value="F:ATP binding"/>
    <property type="evidence" value="ECO:0007669"/>
    <property type="project" value="UniProtKB-KW"/>
</dbReference>
<dbReference type="InterPro" id="IPR050173">
    <property type="entry name" value="ABC_transporter_C-like"/>
</dbReference>
<evidence type="ECO:0000259" key="13">
    <source>
        <dbReference type="PROSITE" id="PS50893"/>
    </source>
</evidence>
<feature type="transmembrane region" description="Helical" evidence="12">
    <location>
        <begin position="1577"/>
        <end position="1599"/>
    </location>
</feature>
<gene>
    <name evidence="15" type="ORF">TREES_T100006790</name>
</gene>
<feature type="domain" description="ABC transmembrane type-1" evidence="14">
    <location>
        <begin position="705"/>
        <end position="926"/>
    </location>
</feature>
<name>L9KAS3_TUPCH</name>
<feature type="transmembrane region" description="Helical" evidence="12">
    <location>
        <begin position="1431"/>
        <end position="1454"/>
    </location>
</feature>
<dbReference type="STRING" id="246437.L9KAS3"/>
<feature type="domain" description="ABC transporter" evidence="13">
    <location>
        <begin position="1665"/>
        <end position="2054"/>
    </location>
</feature>
<dbReference type="InterPro" id="IPR011527">
    <property type="entry name" value="ABC1_TM_dom"/>
</dbReference>
<dbReference type="InterPro" id="IPR003439">
    <property type="entry name" value="ABC_transporter-like_ATP-bd"/>
</dbReference>